<accession>K2NK40</accession>
<keyword evidence="1" id="KW-0812">Transmembrane</keyword>
<evidence type="ECO:0008006" key="4">
    <source>
        <dbReference type="Google" id="ProtNLM"/>
    </source>
</evidence>
<feature type="transmembrane region" description="Helical" evidence="1">
    <location>
        <begin position="6"/>
        <end position="22"/>
    </location>
</feature>
<dbReference type="STRING" id="721133.SAMN05216176_1104"/>
<keyword evidence="3" id="KW-1185">Reference proteome</keyword>
<comment type="caution">
    <text evidence="2">The sequence shown here is derived from an EMBL/GenBank/DDBJ whole genome shotgun (WGS) entry which is preliminary data.</text>
</comment>
<sequence>MDVLIVFFTAFILLPFLLLLWMPGWKSLLLTGSIFLLICAYLWFDFATAPRSYDLGAPVITWVWAGFSMAVIAGIGTKALLLRRKERR</sequence>
<proteinExistence type="predicted"/>
<feature type="transmembrane region" description="Helical" evidence="1">
    <location>
        <begin position="59"/>
        <end position="81"/>
    </location>
</feature>
<organism evidence="2 3">
    <name type="scientific">Nitratireductor indicus C115</name>
    <dbReference type="NCBI Taxonomy" id="1231190"/>
    <lineage>
        <taxon>Bacteria</taxon>
        <taxon>Pseudomonadati</taxon>
        <taxon>Pseudomonadota</taxon>
        <taxon>Alphaproteobacteria</taxon>
        <taxon>Hyphomicrobiales</taxon>
        <taxon>Phyllobacteriaceae</taxon>
        <taxon>Nitratireductor</taxon>
    </lineage>
</organism>
<reference evidence="2 3" key="1">
    <citation type="journal article" date="2012" name="J. Bacteriol.">
        <title>Genome Sequence of Nitratireductor indicus Type Strain C115.</title>
        <authorList>
            <person name="Lai Q."/>
            <person name="Li G."/>
            <person name="Yu Z."/>
            <person name="Shao Z."/>
        </authorList>
    </citation>
    <scope>NUCLEOTIDE SEQUENCE [LARGE SCALE GENOMIC DNA]</scope>
    <source>
        <strain evidence="2 3">C115</strain>
    </source>
</reference>
<dbReference type="Proteomes" id="UP000007374">
    <property type="component" value="Unassembled WGS sequence"/>
</dbReference>
<dbReference type="AlphaFoldDB" id="K2NK40"/>
<evidence type="ECO:0000256" key="1">
    <source>
        <dbReference type="SAM" id="Phobius"/>
    </source>
</evidence>
<keyword evidence="1" id="KW-0472">Membrane</keyword>
<dbReference type="EMBL" id="AMSI01000046">
    <property type="protein sequence ID" value="EKF39810.1"/>
    <property type="molecule type" value="Genomic_DNA"/>
</dbReference>
<name>K2NK40_9HYPH</name>
<protein>
    <recommendedName>
        <fullName evidence="4">Transmembrane protein</fullName>
    </recommendedName>
</protein>
<evidence type="ECO:0000313" key="3">
    <source>
        <dbReference type="Proteomes" id="UP000007374"/>
    </source>
</evidence>
<feature type="transmembrane region" description="Helical" evidence="1">
    <location>
        <begin position="27"/>
        <end position="44"/>
    </location>
</feature>
<dbReference type="PATRIC" id="fig|1231190.3.peg.4944"/>
<keyword evidence="1" id="KW-1133">Transmembrane helix</keyword>
<evidence type="ECO:0000313" key="2">
    <source>
        <dbReference type="EMBL" id="EKF39810.1"/>
    </source>
</evidence>
<gene>
    <name evidence="2" type="ORF">NA8A_24039</name>
</gene>